<reference evidence="7 8" key="1">
    <citation type="journal article" date="2021" name="bioRxiv">
        <title>Chromosome-scale and haplotype-resolved genome assembly of a tetraploid potato cultivar.</title>
        <authorList>
            <person name="Sun H."/>
            <person name="Jiao W.-B."/>
            <person name="Krause K."/>
            <person name="Campoy J.A."/>
            <person name="Goel M."/>
            <person name="Folz-Donahue K."/>
            <person name="Kukat C."/>
            <person name="Huettel B."/>
            <person name="Schneeberger K."/>
        </authorList>
    </citation>
    <scope>NUCLEOTIDE SEQUENCE [LARGE SCALE GENOMIC DNA]</scope>
    <source>
        <strain evidence="7">SolTubOtavaFocal</strain>
        <tissue evidence="7">Leaves</tissue>
    </source>
</reference>
<dbReference type="PANTHER" id="PTHR34396:SF25">
    <property type="entry name" value="BOUNDARY ELEMENT ASSOCIATED FACTOR"/>
    <property type="match status" value="1"/>
</dbReference>
<accession>A0ABQ7VYK3</accession>
<feature type="domain" description="BED-type" evidence="6">
    <location>
        <begin position="75"/>
        <end position="129"/>
    </location>
</feature>
<dbReference type="SUPFAM" id="SSF57667">
    <property type="entry name" value="beta-beta-alpha zinc fingers"/>
    <property type="match status" value="1"/>
</dbReference>
<keyword evidence="5" id="KW-0732">Signal</keyword>
<dbReference type="Proteomes" id="UP000826656">
    <property type="component" value="Unassembled WGS sequence"/>
</dbReference>
<dbReference type="InterPro" id="IPR036236">
    <property type="entry name" value="Znf_C2H2_sf"/>
</dbReference>
<feature type="signal peptide" evidence="5">
    <location>
        <begin position="1"/>
        <end position="17"/>
    </location>
</feature>
<keyword evidence="3" id="KW-0862">Zinc</keyword>
<evidence type="ECO:0000256" key="2">
    <source>
        <dbReference type="ARBA" id="ARBA00022771"/>
    </source>
</evidence>
<evidence type="ECO:0000256" key="3">
    <source>
        <dbReference type="ARBA" id="ARBA00022833"/>
    </source>
</evidence>
<dbReference type="PROSITE" id="PS50808">
    <property type="entry name" value="ZF_BED"/>
    <property type="match status" value="1"/>
</dbReference>
<name>A0ABQ7VYK3_SOLTU</name>
<evidence type="ECO:0000313" key="7">
    <source>
        <dbReference type="EMBL" id="KAH0773576.1"/>
    </source>
</evidence>
<keyword evidence="1" id="KW-0479">Metal-binding</keyword>
<gene>
    <name evidence="7" type="ORF">KY290_010713</name>
</gene>
<feature type="chain" id="PRO_5045481717" description="BED-type domain-containing protein" evidence="5">
    <location>
        <begin position="18"/>
        <end position="228"/>
    </location>
</feature>
<organism evidence="7 8">
    <name type="scientific">Solanum tuberosum</name>
    <name type="common">Potato</name>
    <dbReference type="NCBI Taxonomy" id="4113"/>
    <lineage>
        <taxon>Eukaryota</taxon>
        <taxon>Viridiplantae</taxon>
        <taxon>Streptophyta</taxon>
        <taxon>Embryophyta</taxon>
        <taxon>Tracheophyta</taxon>
        <taxon>Spermatophyta</taxon>
        <taxon>Magnoliopsida</taxon>
        <taxon>eudicotyledons</taxon>
        <taxon>Gunneridae</taxon>
        <taxon>Pentapetalae</taxon>
        <taxon>asterids</taxon>
        <taxon>lamiids</taxon>
        <taxon>Solanales</taxon>
        <taxon>Solanaceae</taxon>
        <taxon>Solanoideae</taxon>
        <taxon>Solaneae</taxon>
        <taxon>Solanum</taxon>
    </lineage>
</organism>
<comment type="caution">
    <text evidence="7">The sequence shown here is derived from an EMBL/GenBank/DDBJ whole genome shotgun (WGS) entry which is preliminary data.</text>
</comment>
<dbReference type="InterPro" id="IPR003656">
    <property type="entry name" value="Znf_BED"/>
</dbReference>
<dbReference type="InterPro" id="IPR053031">
    <property type="entry name" value="Cuticle_assoc_protein"/>
</dbReference>
<proteinExistence type="predicted"/>
<sequence length="228" mass="25943">MIVAALFLKFDLSQVAALFLKFHLSQFSSPFSIWAIMTSQNDENLPASSSNVISLEADSPRPSQIDEVVVRGKRKRYSKAWKHFKLVYVDGVPDGQCKYCKSQYKNAENCGTTSMWDHLRKCAKKPRGKGDIEGDDEGYYFDQDVSRKQLAHAIILHEYPLSIVDHVGFRNFVASLQPMFKMVSRNTIKNDILNFFDNLKSKTASLLDKVTSRVAITTDMWTSNSNKK</sequence>
<evidence type="ECO:0000256" key="4">
    <source>
        <dbReference type="PROSITE-ProRule" id="PRU00027"/>
    </source>
</evidence>
<evidence type="ECO:0000256" key="1">
    <source>
        <dbReference type="ARBA" id="ARBA00022723"/>
    </source>
</evidence>
<dbReference type="PANTHER" id="PTHR34396">
    <property type="entry name" value="OS03G0264950 PROTEIN-RELATED"/>
    <property type="match status" value="1"/>
</dbReference>
<protein>
    <recommendedName>
        <fullName evidence="6">BED-type domain-containing protein</fullName>
    </recommendedName>
</protein>
<keyword evidence="8" id="KW-1185">Reference proteome</keyword>
<dbReference type="EMBL" id="JAIVGD010000005">
    <property type="protein sequence ID" value="KAH0773576.1"/>
    <property type="molecule type" value="Genomic_DNA"/>
</dbReference>
<evidence type="ECO:0000256" key="5">
    <source>
        <dbReference type="SAM" id="SignalP"/>
    </source>
</evidence>
<evidence type="ECO:0000313" key="8">
    <source>
        <dbReference type="Proteomes" id="UP000826656"/>
    </source>
</evidence>
<evidence type="ECO:0000259" key="6">
    <source>
        <dbReference type="PROSITE" id="PS50808"/>
    </source>
</evidence>
<dbReference type="SMART" id="SM00614">
    <property type="entry name" value="ZnF_BED"/>
    <property type="match status" value="1"/>
</dbReference>
<keyword evidence="2 4" id="KW-0863">Zinc-finger</keyword>